<reference evidence="2 3" key="1">
    <citation type="journal article" date="2019" name="Int. J. Syst. Evol. Microbiol.">
        <title>The Global Catalogue of Microorganisms (GCM) 10K type strain sequencing project: providing services to taxonomists for standard genome sequencing and annotation.</title>
        <authorList>
            <consortium name="The Broad Institute Genomics Platform"/>
            <consortium name="The Broad Institute Genome Sequencing Center for Infectious Disease"/>
            <person name="Wu L."/>
            <person name="Ma J."/>
        </authorList>
    </citation>
    <scope>NUCLEOTIDE SEQUENCE [LARGE SCALE GENOMIC DNA]</scope>
    <source>
        <strain evidence="2 3">JCM 14559</strain>
    </source>
</reference>
<protein>
    <submittedName>
        <fullName evidence="2">Uncharacterized protein</fullName>
    </submittedName>
</protein>
<dbReference type="EMBL" id="BAAANS010000068">
    <property type="protein sequence ID" value="GAA2119546.1"/>
    <property type="molecule type" value="Genomic_DNA"/>
</dbReference>
<evidence type="ECO:0000313" key="3">
    <source>
        <dbReference type="Proteomes" id="UP001500897"/>
    </source>
</evidence>
<feature type="compositionally biased region" description="Gly residues" evidence="1">
    <location>
        <begin position="47"/>
        <end position="66"/>
    </location>
</feature>
<name>A0ABN2XZU3_9ACTN</name>
<dbReference type="Proteomes" id="UP001500897">
    <property type="component" value="Unassembled WGS sequence"/>
</dbReference>
<proteinExistence type="predicted"/>
<organism evidence="2 3">
    <name type="scientific">Kitasatospora saccharophila</name>
    <dbReference type="NCBI Taxonomy" id="407973"/>
    <lineage>
        <taxon>Bacteria</taxon>
        <taxon>Bacillati</taxon>
        <taxon>Actinomycetota</taxon>
        <taxon>Actinomycetes</taxon>
        <taxon>Kitasatosporales</taxon>
        <taxon>Streptomycetaceae</taxon>
        <taxon>Kitasatospora</taxon>
    </lineage>
</organism>
<evidence type="ECO:0000313" key="2">
    <source>
        <dbReference type="EMBL" id="GAA2119546.1"/>
    </source>
</evidence>
<keyword evidence="3" id="KW-1185">Reference proteome</keyword>
<evidence type="ECO:0000256" key="1">
    <source>
        <dbReference type="SAM" id="MobiDB-lite"/>
    </source>
</evidence>
<accession>A0ABN2XZU3</accession>
<dbReference type="RefSeq" id="WP_344557826.1">
    <property type="nucleotide sequence ID" value="NZ_BAAANS010000068.1"/>
</dbReference>
<sequence length="301" mass="32330">MGDRANYVLLDGAGAVHGPYVDKYGAVGLDLALLAGPARTAERIRGLGPGGCGSGGSGSDGSDGSDGSGPYWLDDVFCQGAVLVDQPRRVLLFFAWEGPSTDPRLRAATFGLLREAWPGWELRWCHDGNADLRRYLGLDPEAVRDRDAGPVPLALLTEWQEVAAEEPAVVVVTVGRHRCHLLADLGPHPVAEGPALLQRLARATDFSHCEVAADAGLHLDPERRTLGWWTLTNLPEPEAVPTRWPGWTVRRWDDDPARHLAAAPGLFTLPAVDPDAAGAAVLRAALLRAAEHDNHRRGGWS</sequence>
<gene>
    <name evidence="2" type="ORF">GCM10009759_67690</name>
</gene>
<comment type="caution">
    <text evidence="2">The sequence shown here is derived from an EMBL/GenBank/DDBJ whole genome shotgun (WGS) entry which is preliminary data.</text>
</comment>
<feature type="region of interest" description="Disordered" evidence="1">
    <location>
        <begin position="45"/>
        <end position="66"/>
    </location>
</feature>